<dbReference type="PANTHER" id="PTHR30461">
    <property type="entry name" value="DNA-INVERTASE FROM LAMBDOID PROPHAGE"/>
    <property type="match status" value="1"/>
</dbReference>
<dbReference type="SMART" id="SM00857">
    <property type="entry name" value="Resolvase"/>
    <property type="match status" value="1"/>
</dbReference>
<dbReference type="Proteomes" id="UP000605361">
    <property type="component" value="Unassembled WGS sequence"/>
</dbReference>
<dbReference type="PROSITE" id="PS51737">
    <property type="entry name" value="RECOMBINASE_DNA_BIND"/>
    <property type="match status" value="1"/>
</dbReference>
<evidence type="ECO:0000313" key="4">
    <source>
        <dbReference type="EMBL" id="MBF8194057.1"/>
    </source>
</evidence>
<evidence type="ECO:0000256" key="1">
    <source>
        <dbReference type="SAM" id="MobiDB-lite"/>
    </source>
</evidence>
<proteinExistence type="predicted"/>
<dbReference type="CDD" id="cd00338">
    <property type="entry name" value="Ser_Recombinase"/>
    <property type="match status" value="1"/>
</dbReference>
<feature type="region of interest" description="Disordered" evidence="1">
    <location>
        <begin position="662"/>
        <end position="698"/>
    </location>
</feature>
<organism evidence="4 5">
    <name type="scientific">Nonomuraea cypriaca</name>
    <dbReference type="NCBI Taxonomy" id="1187855"/>
    <lineage>
        <taxon>Bacteria</taxon>
        <taxon>Bacillati</taxon>
        <taxon>Actinomycetota</taxon>
        <taxon>Actinomycetes</taxon>
        <taxon>Streptosporangiales</taxon>
        <taxon>Streptosporangiaceae</taxon>
        <taxon>Nonomuraea</taxon>
    </lineage>
</organism>
<comment type="caution">
    <text evidence="4">The sequence shown here is derived from an EMBL/GenBank/DDBJ whole genome shotgun (WGS) entry which is preliminary data.</text>
</comment>
<dbReference type="SUPFAM" id="SSF53041">
    <property type="entry name" value="Resolvase-like"/>
    <property type="match status" value="1"/>
</dbReference>
<protein>
    <submittedName>
        <fullName evidence="4">Recombinase family protein</fullName>
    </submittedName>
</protein>
<dbReference type="Pfam" id="PF00239">
    <property type="entry name" value="Resolvase"/>
    <property type="match status" value="1"/>
</dbReference>
<reference evidence="4" key="1">
    <citation type="submission" date="2020-11" db="EMBL/GenBank/DDBJ databases">
        <title>Whole-genome analyses of Nonomuraea sp. K274.</title>
        <authorList>
            <person name="Veyisoglu A."/>
        </authorList>
    </citation>
    <scope>NUCLEOTIDE SEQUENCE</scope>
    <source>
        <strain evidence="4">K274</strain>
    </source>
</reference>
<name>A0A931ASA6_9ACTN</name>
<dbReference type="EMBL" id="JADOGI010000351">
    <property type="protein sequence ID" value="MBF8194057.1"/>
    <property type="molecule type" value="Genomic_DNA"/>
</dbReference>
<dbReference type="GO" id="GO:0003677">
    <property type="term" value="F:DNA binding"/>
    <property type="evidence" value="ECO:0007669"/>
    <property type="project" value="InterPro"/>
</dbReference>
<evidence type="ECO:0000259" key="2">
    <source>
        <dbReference type="PROSITE" id="PS51736"/>
    </source>
</evidence>
<accession>A0A931ASA6</accession>
<sequence length="698" mass="78023">MHRDMTGSAKVTAEHLRRDAYLYVRQSSLKQVANNTESTWRQYDLRGRAIALGWTDAQITVIDTDQGRSGASSADRDGFQRLVAEVGLGRAGIVLGLEVSRLARNNTDWHRLLEICALTSTLILDEDGLYDPRTFNDRLVLGMKGTMSEAELHLLGARLRGGQLSKARRGELKQALPIGYCYDGADHPVLDPDAQIRGAVERLFALFAQTGSARAVVMAFGRDGLLFPARIRSGPRKGQVVWEPLKHWRVLSVLHNPCYAGAFCYGRRRTIRTPDGRIGFELLPRDQWDTLIADHHPGYISIGQWEANLVQLAGNAQSRGQERKAGPPREGPALLQGLVLCGRCGRRMTVGYRQYRDQLWPDYRCMTEAIQNGTRICQRIPGAKLDQAVADLLLAQLTPLAVETALAVTEQIAAREQQADRLRAAHVQRAEQRADLARRRYLAVDPGNRLVADTLEADWNAALREVRAARQDYDTATSAAVPLQQATRTRLTALAADVHTLWHDPATPMRERKRIARLLITDITLDKADQLTARIRLSGGQSHTLTLDKPVGGGKSWQTHPDTVTLIDELLGEYTHPQIATILNQRGIRSGKGRAYNALMVRDIRDAYQLVHRYQRLRDQGLLTMEEYAHAVGTTPQTVKIWRRNGLITGIAYNDKNGYLFPAPGPDAPRPAQGRPFADRRPPGFEVKPPRKYRRRAV</sequence>
<dbReference type="InterPro" id="IPR025827">
    <property type="entry name" value="Zn_ribbon_recom_dom"/>
</dbReference>
<dbReference type="PROSITE" id="PS51736">
    <property type="entry name" value="RECOMBINASES_3"/>
    <property type="match status" value="1"/>
</dbReference>
<dbReference type="GO" id="GO:0000150">
    <property type="term" value="F:DNA strand exchange activity"/>
    <property type="evidence" value="ECO:0007669"/>
    <property type="project" value="InterPro"/>
</dbReference>
<keyword evidence="5" id="KW-1185">Reference proteome</keyword>
<dbReference type="InterPro" id="IPR006119">
    <property type="entry name" value="Resolv_N"/>
</dbReference>
<feature type="domain" description="Recombinase" evidence="3">
    <location>
        <begin position="177"/>
        <end position="318"/>
    </location>
</feature>
<evidence type="ECO:0000259" key="3">
    <source>
        <dbReference type="PROSITE" id="PS51737"/>
    </source>
</evidence>
<dbReference type="Gene3D" id="3.40.50.1390">
    <property type="entry name" value="Resolvase, N-terminal catalytic domain"/>
    <property type="match status" value="1"/>
</dbReference>
<dbReference type="Gene3D" id="3.90.1750.20">
    <property type="entry name" value="Putative Large Serine Recombinase, Chain B, Domain 2"/>
    <property type="match status" value="1"/>
</dbReference>
<dbReference type="Pfam" id="PF13408">
    <property type="entry name" value="Zn_ribbon_recom"/>
    <property type="match status" value="1"/>
</dbReference>
<dbReference type="InterPro" id="IPR038109">
    <property type="entry name" value="DNA_bind_recomb_sf"/>
</dbReference>
<dbReference type="AlphaFoldDB" id="A0A931ASA6"/>
<dbReference type="InterPro" id="IPR036162">
    <property type="entry name" value="Resolvase-like_N_sf"/>
</dbReference>
<feature type="domain" description="Resolvase/invertase-type recombinase catalytic" evidence="2">
    <location>
        <begin position="19"/>
        <end position="170"/>
    </location>
</feature>
<dbReference type="InterPro" id="IPR011109">
    <property type="entry name" value="DNA_bind_recombinase_dom"/>
</dbReference>
<dbReference type="PANTHER" id="PTHR30461:SF23">
    <property type="entry name" value="DNA RECOMBINASE-RELATED"/>
    <property type="match status" value="1"/>
</dbReference>
<gene>
    <name evidence="4" type="ORF">ITP53_51990</name>
</gene>
<evidence type="ECO:0000313" key="5">
    <source>
        <dbReference type="Proteomes" id="UP000605361"/>
    </source>
</evidence>
<dbReference type="Pfam" id="PF07508">
    <property type="entry name" value="Recombinase"/>
    <property type="match status" value="1"/>
</dbReference>
<dbReference type="InterPro" id="IPR050639">
    <property type="entry name" value="SSR_resolvase"/>
</dbReference>